<keyword evidence="3" id="KW-1185">Reference proteome</keyword>
<organism evidence="2 3">
    <name type="scientific">Tanacetum coccineum</name>
    <dbReference type="NCBI Taxonomy" id="301880"/>
    <lineage>
        <taxon>Eukaryota</taxon>
        <taxon>Viridiplantae</taxon>
        <taxon>Streptophyta</taxon>
        <taxon>Embryophyta</taxon>
        <taxon>Tracheophyta</taxon>
        <taxon>Spermatophyta</taxon>
        <taxon>Magnoliopsida</taxon>
        <taxon>eudicotyledons</taxon>
        <taxon>Gunneridae</taxon>
        <taxon>Pentapetalae</taxon>
        <taxon>asterids</taxon>
        <taxon>campanulids</taxon>
        <taxon>Asterales</taxon>
        <taxon>Asteraceae</taxon>
        <taxon>Asteroideae</taxon>
        <taxon>Anthemideae</taxon>
        <taxon>Anthemidinae</taxon>
        <taxon>Tanacetum</taxon>
    </lineage>
</organism>
<accession>A0ABQ5BQU5</accession>
<reference evidence="2" key="1">
    <citation type="journal article" date="2022" name="Int. J. Mol. Sci.">
        <title>Draft Genome of Tanacetum Coccineum: Genomic Comparison of Closely Related Tanacetum-Family Plants.</title>
        <authorList>
            <person name="Yamashiro T."/>
            <person name="Shiraishi A."/>
            <person name="Nakayama K."/>
            <person name="Satake H."/>
        </authorList>
    </citation>
    <scope>NUCLEOTIDE SEQUENCE</scope>
</reference>
<dbReference type="Pfam" id="PF24626">
    <property type="entry name" value="SH3_Tf2-1"/>
    <property type="match status" value="1"/>
</dbReference>
<dbReference type="PANTHER" id="PTHR46148">
    <property type="entry name" value="CHROMO DOMAIN-CONTAINING PROTEIN"/>
    <property type="match status" value="1"/>
</dbReference>
<dbReference type="PANTHER" id="PTHR46148:SF59">
    <property type="entry name" value="NUCLEOTIDYLTRANSFERASE, RIBONUCLEASE H"/>
    <property type="match status" value="1"/>
</dbReference>
<reference evidence="2" key="2">
    <citation type="submission" date="2022-01" db="EMBL/GenBank/DDBJ databases">
        <authorList>
            <person name="Yamashiro T."/>
            <person name="Shiraishi A."/>
            <person name="Satake H."/>
            <person name="Nakayama K."/>
        </authorList>
    </citation>
    <scope>NUCLEOTIDE SEQUENCE</scope>
</reference>
<dbReference type="Proteomes" id="UP001151760">
    <property type="component" value="Unassembled WGS sequence"/>
</dbReference>
<evidence type="ECO:0000313" key="2">
    <source>
        <dbReference type="EMBL" id="GJT17205.1"/>
    </source>
</evidence>
<dbReference type="InterPro" id="IPR056924">
    <property type="entry name" value="SH3_Tf2-1"/>
</dbReference>
<name>A0ABQ5BQU5_9ASTR</name>
<dbReference type="EMBL" id="BQNB010013537">
    <property type="protein sequence ID" value="GJT17205.1"/>
    <property type="molecule type" value="Genomic_DNA"/>
</dbReference>
<protein>
    <recommendedName>
        <fullName evidence="1">Tf2-1-like SH3-like domain-containing protein</fullName>
    </recommendedName>
</protein>
<gene>
    <name evidence="2" type="ORF">Tco_0875911</name>
</gene>
<proteinExistence type="predicted"/>
<feature type="domain" description="Tf2-1-like SH3-like" evidence="1">
    <location>
        <begin position="14"/>
        <end position="78"/>
    </location>
</feature>
<evidence type="ECO:0000259" key="1">
    <source>
        <dbReference type="Pfam" id="PF24626"/>
    </source>
</evidence>
<comment type="caution">
    <text evidence="2">The sequence shown here is derived from an EMBL/GenBank/DDBJ whole genome shotgun (WGS) entry which is preliminary data.</text>
</comment>
<evidence type="ECO:0000313" key="3">
    <source>
        <dbReference type="Proteomes" id="UP001151760"/>
    </source>
</evidence>
<sequence>MPTIQRKPLEFSVGDKVLLKVSPRKGVVHFGKRSKLSPRYVGLFKIIERVDPVSYGLRLPQELVGVHDTFHVSNLKKCLADVNLHVPLEEVKIDDKLLFFEEPMEIMDREVKKLKRSRIPIVKVRWNSRRGPKLTWEREDDMKRKYPQLFASAMA</sequence>